<dbReference type="EMBL" id="CAJVCE010000050">
    <property type="protein sequence ID" value="CAG7658875.1"/>
    <property type="molecule type" value="Genomic_DNA"/>
</dbReference>
<keyword evidence="5" id="KW-1185">Reference proteome</keyword>
<evidence type="ECO:0000259" key="3">
    <source>
        <dbReference type="Pfam" id="PF07705"/>
    </source>
</evidence>
<protein>
    <recommendedName>
        <fullName evidence="3">CARDB domain-containing protein</fullName>
    </recommendedName>
</protein>
<name>A0ABN7TWT7_9BACL</name>
<feature type="signal peptide" evidence="2">
    <location>
        <begin position="1"/>
        <end position="27"/>
    </location>
</feature>
<comment type="caution">
    <text evidence="4">The sequence shown here is derived from an EMBL/GenBank/DDBJ whole genome shotgun (WGS) entry which is preliminary data.</text>
</comment>
<feature type="domain" description="CARDB" evidence="3">
    <location>
        <begin position="343"/>
        <end position="445"/>
    </location>
</feature>
<organism evidence="4 5">
    <name type="scientific">Paenibacillus allorhizosphaerae</name>
    <dbReference type="NCBI Taxonomy" id="2849866"/>
    <lineage>
        <taxon>Bacteria</taxon>
        <taxon>Bacillati</taxon>
        <taxon>Bacillota</taxon>
        <taxon>Bacilli</taxon>
        <taxon>Bacillales</taxon>
        <taxon>Paenibacillaceae</taxon>
        <taxon>Paenibacillus</taxon>
    </lineage>
</organism>
<feature type="region of interest" description="Disordered" evidence="1">
    <location>
        <begin position="452"/>
        <end position="481"/>
    </location>
</feature>
<reference evidence="4 5" key="1">
    <citation type="submission" date="2021-06" db="EMBL/GenBank/DDBJ databases">
        <authorList>
            <person name="Criscuolo A."/>
        </authorList>
    </citation>
    <scope>NUCLEOTIDE SEQUENCE [LARGE SCALE GENOMIC DNA]</scope>
    <source>
        <strain evidence="5">CIP 111802</strain>
    </source>
</reference>
<evidence type="ECO:0000256" key="2">
    <source>
        <dbReference type="SAM" id="SignalP"/>
    </source>
</evidence>
<keyword evidence="2" id="KW-0732">Signal</keyword>
<accession>A0ABN7TWT7</accession>
<sequence>MFLNKVRKRVRFISLLLLFLMAFNSPATQLFGEMIMKAFAASTDSMTTKLTPTYGGFSLVGDKYYSKTSYLSGGKIDVTVPEGKVISKIFHGSQDITPSAAIGLNSYSGLVNDINGTRQEVTSLDNKEGSQGYYAWYRYIPGGSQGKNWYADVPDINGDIVKISCGPDDFGPASYRSTSNADTETIKGISMPKLPGCSTTDFSKLEALSLGSTKDQPFKLSGIEIPDSAVTDVEATSARVNTDLQEPIKGPDNNHIGYPREDIIWDIHVAPNKNDAGEYRVTFQQSFEDFEDGYDSSRELANPPNGAKVITYYAAFIVDLKGTTYQYDSAVTVQYEDAVISSTPDLRPIGLTSGASCIEAGKDVTYTYKIRNTGAATTTTFRTIVELNGSEVASMDTNGLDTNDEKQGTFTYNFPSAGSYTFKVIVDSNNAVDEGAGGENNNTLTQAVTVQSAGGCSGSGGGGDGGGTTDPPDPTGTMTGKVWPDKDFINWKDSNLVWFEVEEKGCTLVKYKYEFKGKGGVWNWPPLQVGWYNSNGETKKAQPFSYDTATRMYPSNIQDGQVEVRVTVVDSCGTESVIGPGTFTIGPPPPKNPPELKIAFTDPADGSEINQAILGERVDLKVIKMKDPDGDPLTFQWDFTSSEPTAWIKGLPAKYGWKTPYNSMSYNGMIADVAGLQLVCATASNTVHTVKSCANLDVIPPNPVPKIKGQQVIKVGRPIGIPWDASDSYSPVKGRTIDHSRDEWTNAKTSYTNPGEEIIKLNVFDNTGMKSLAPDTWKLTVIPDLPPVIDFLYSSTVSRIAPSTFRNNSYSPDGDTIVKYETWYGYDVGNNGSCNPYENKISSDNRNFEFKPTKVGKYCFRLYAEEDYGLNSTANYTVEVVNDNPDVTFKVSGNSIEPTPFEAVPMNPQDMLNNDAWTTSTLDKPNLNKRMWSITPDGTLATSPRYNLTADPYGYNIGGSIKADQNLTYPHSPNSVSLVGSLVGSNAELGTKNPIYYLGDGMFIYTLYGWTYRNKMEWYLAGTKLPAPIRLYTSDFYDTSAFVYVREDLNEIILLDTGGSWNSYQNVHYKRYKISELKAGNTIAAYSFSRNYVVSNREFPDYGKDVVFSDGSQATKIQEMIKTTTGYKRINLNTRTIESYTFDNLTTPYKVESYDHIPSFRADPVWNSGVLYQTSPYFSEVFRSPGGKVFGSALMYGEAWSNTCYHPYWDEAEQQLKIIPACNLNVPTAISSDDNYVLVTESGYTPRSLIQNVKTGQLHAYNCWEVGGHYSDTEYDDEGNPKWIPGDTVCEWQPQLPAGVAEELLNYNQTSIDGYSKEPIDGYTPIFKVIPDWYYHGEYWIGNAKTKELIWKPQGTCEKPPIVVEPGLFVYCGNVYRFDHEESHLPGIREFFTYGQFIKPNQPPIINGSINWTMRINNLKYDYVPAGMSFRIQDHQNMYRVESMKNRLRLVKIVNGEKTILAEKARSLLPGVWNTYSVKLTGSEIKVYQDGVPYFTVNDSTFLYGSTGPYSIHESTEFKAMSAIAYSPYITNKTYGAAVVDTQVVYETTFDDPEGDPRFDNGTQWKYTHVDPFMFLDARDGKSGWSSKNGALVTTPILSFDKVGSYKIEYRAPDDPHPDHRLSNGDTTFQGYSKYSNWYTQQLIVHRAPIVNFTVSQAGNGTIQWNDYSYDPDHCYDGNSSSCQNGYQTDRGIKFEKYFYVTPSGNTVTGKLVHPPEPGTYIVVKAVGDEYYAWSDWMDQTITVNCNPCTPNHPPTVNLTFPNGGFTNPNPVSLRPTVTWDQNDIDPGTIFTVFDLEIRDIYGNCYECVYNRSMNTPNTSWAWTMDTPLLMGGQYQVRVRISDGEEFSAWSQVGWMITNRPPVTYMSFPFGTQANPTYVTTTRPQFIWTQSDPDPGTIFTYFQLQVANAANGIVLDTGNIWQGTSSTTGYYTPSVDMPTNEPLAVRVQASDGYAWSGFSPDAWMVINRPPSVTLTYPNGTQAAPNIVETNTPTVTWNQMDLDVRAVFNYFQVQVLNESGLVVVDSGKVWQGTSATSGSWTVNTPLPAGQKLQFRVSVWDQYDAWSGWSNTGWLYINRPPSGNITFATPIYENDTPSFTVSATDPDGDALSIIVESSFNGAPFSVIQQWSNVPSGQDKIFTYGPLPKGNYTLRLTLDDGYGGTYEQTYSFVVLPLNITGWVTHTPEWESYRQSWNAKHPTDQRAASVFWAGEAFVLSAAVTDTGTSTTKPVSVTSKLLTTSENVTLSSSNLVNYSGELLNTDHDRLLSNGNHTFRFTVQWSNGLVQTYDVLITIKGVIWDVIVNQIRH</sequence>
<proteinExistence type="predicted"/>
<evidence type="ECO:0000256" key="1">
    <source>
        <dbReference type="SAM" id="MobiDB-lite"/>
    </source>
</evidence>
<dbReference type="Proteomes" id="UP000730618">
    <property type="component" value="Unassembled WGS sequence"/>
</dbReference>
<dbReference type="RefSeq" id="WP_218103317.1">
    <property type="nucleotide sequence ID" value="NZ_CAJVCE010000050.1"/>
</dbReference>
<dbReference type="Pfam" id="PF07705">
    <property type="entry name" value="CARDB"/>
    <property type="match status" value="1"/>
</dbReference>
<gene>
    <name evidence="4" type="ORF">PAECIP111802_07197</name>
</gene>
<feature type="compositionally biased region" description="Gly residues" evidence="1">
    <location>
        <begin position="455"/>
        <end position="468"/>
    </location>
</feature>
<evidence type="ECO:0000313" key="5">
    <source>
        <dbReference type="Proteomes" id="UP000730618"/>
    </source>
</evidence>
<feature type="chain" id="PRO_5047002790" description="CARDB domain-containing protein" evidence="2">
    <location>
        <begin position="28"/>
        <end position="2307"/>
    </location>
</feature>
<evidence type="ECO:0000313" key="4">
    <source>
        <dbReference type="EMBL" id="CAG7658875.1"/>
    </source>
</evidence>
<dbReference type="InterPro" id="IPR011635">
    <property type="entry name" value="CARDB"/>
</dbReference>